<dbReference type="EMBL" id="LIZX01000011">
    <property type="protein sequence ID" value="KPJ69902.1"/>
    <property type="molecule type" value="Genomic_DNA"/>
</dbReference>
<evidence type="ECO:0000313" key="10">
    <source>
        <dbReference type="Proteomes" id="UP000051861"/>
    </source>
</evidence>
<comment type="subcellular location">
    <subcellularLocation>
        <location evidence="1">Cell membrane</location>
        <topology evidence="1">Multi-pass membrane protein</topology>
    </subcellularLocation>
</comment>
<name>A0A0S7Y595_UNCSA</name>
<accession>A0A0S7Y595</accession>
<evidence type="ECO:0000313" key="9">
    <source>
        <dbReference type="EMBL" id="KPJ69902.1"/>
    </source>
</evidence>
<dbReference type="Proteomes" id="UP000051861">
    <property type="component" value="Unassembled WGS sequence"/>
</dbReference>
<evidence type="ECO:0000256" key="2">
    <source>
        <dbReference type="ARBA" id="ARBA00007362"/>
    </source>
</evidence>
<comment type="caution">
    <text evidence="9">The sequence shown here is derived from an EMBL/GenBank/DDBJ whole genome shotgun (WGS) entry which is preliminary data.</text>
</comment>
<dbReference type="SUPFAM" id="SSF103481">
    <property type="entry name" value="Multidrug resistance efflux transporter EmrE"/>
    <property type="match status" value="2"/>
</dbReference>
<feature type="domain" description="EamA" evidence="8">
    <location>
        <begin position="164"/>
        <end position="299"/>
    </location>
</feature>
<feature type="domain" description="EamA" evidence="8">
    <location>
        <begin position="18"/>
        <end position="149"/>
    </location>
</feature>
<dbReference type="PANTHER" id="PTHR32322">
    <property type="entry name" value="INNER MEMBRANE TRANSPORTER"/>
    <property type="match status" value="1"/>
</dbReference>
<evidence type="ECO:0000256" key="4">
    <source>
        <dbReference type="ARBA" id="ARBA00022692"/>
    </source>
</evidence>
<feature type="transmembrane region" description="Helical" evidence="7">
    <location>
        <begin position="230"/>
        <end position="248"/>
    </location>
</feature>
<evidence type="ECO:0000256" key="1">
    <source>
        <dbReference type="ARBA" id="ARBA00004651"/>
    </source>
</evidence>
<dbReference type="Pfam" id="PF00892">
    <property type="entry name" value="EamA"/>
    <property type="match status" value="2"/>
</dbReference>
<proteinExistence type="inferred from homology"/>
<feature type="transmembrane region" description="Helical" evidence="7">
    <location>
        <begin position="45"/>
        <end position="65"/>
    </location>
</feature>
<evidence type="ECO:0000259" key="8">
    <source>
        <dbReference type="Pfam" id="PF00892"/>
    </source>
</evidence>
<keyword evidence="6 7" id="KW-0472">Membrane</keyword>
<evidence type="ECO:0000256" key="5">
    <source>
        <dbReference type="ARBA" id="ARBA00022989"/>
    </source>
</evidence>
<keyword evidence="3" id="KW-1003">Cell membrane</keyword>
<dbReference type="InterPro" id="IPR000620">
    <property type="entry name" value="EamA_dom"/>
</dbReference>
<feature type="transmembrane region" description="Helical" evidence="7">
    <location>
        <begin position="20"/>
        <end position="39"/>
    </location>
</feature>
<organism evidence="9 10">
    <name type="scientific">candidate division WOR-1 bacterium DG_54_3</name>
    <dbReference type="NCBI Taxonomy" id="1703775"/>
    <lineage>
        <taxon>Bacteria</taxon>
        <taxon>Bacillati</taxon>
        <taxon>Saganbacteria</taxon>
    </lineage>
</organism>
<sequence length="321" mass="36314">MLYFFIQMEEPKKFGATDFFMLLAVLFWAVNFSFVKIALREFSPLGFNGIRLCFASLILIFVLLLSREGFSIAKSDIWKIILLGIIGNTVFQLLFIHGLNWTTASNTSLVMAMTPVFVALLSTFLGHERIHWAAWLGIVISFVGFYFVITKQFGTFDFKWSSLRGDLLIFVGNIFWAIYTVFSKPLLERISPLKLTTVTLAIGAFFYLPFSAKDIVQVRGSDVSFQAWAALFYSGLFAIAISYVFWYASVKRVGNSKTAIYGNITPVFAVISAYILLSEKLTLLQIMGALVIFIGVYLTRSGYRFFEKRNVKTIGSDIQKV</sequence>
<dbReference type="InterPro" id="IPR037185">
    <property type="entry name" value="EmrE-like"/>
</dbReference>
<feature type="transmembrane region" description="Helical" evidence="7">
    <location>
        <begin position="260"/>
        <end position="277"/>
    </location>
</feature>
<protein>
    <recommendedName>
        <fullName evidence="8">EamA domain-containing protein</fullName>
    </recommendedName>
</protein>
<dbReference type="InterPro" id="IPR050638">
    <property type="entry name" value="AA-Vitamin_Transporters"/>
</dbReference>
<feature type="transmembrane region" description="Helical" evidence="7">
    <location>
        <begin position="132"/>
        <end position="149"/>
    </location>
</feature>
<comment type="similarity">
    <text evidence="2">Belongs to the EamA transporter family.</text>
</comment>
<feature type="transmembrane region" description="Helical" evidence="7">
    <location>
        <begin position="161"/>
        <end position="181"/>
    </location>
</feature>
<feature type="transmembrane region" description="Helical" evidence="7">
    <location>
        <begin position="77"/>
        <end position="96"/>
    </location>
</feature>
<gene>
    <name evidence="9" type="ORF">AMJ44_01745</name>
</gene>
<reference evidence="9 10" key="1">
    <citation type="journal article" date="2015" name="Microbiome">
        <title>Genomic resolution of linkages in carbon, nitrogen, and sulfur cycling among widespread estuary sediment bacteria.</title>
        <authorList>
            <person name="Baker B.J."/>
            <person name="Lazar C.S."/>
            <person name="Teske A.P."/>
            <person name="Dick G.J."/>
        </authorList>
    </citation>
    <scope>NUCLEOTIDE SEQUENCE [LARGE SCALE GENOMIC DNA]</scope>
    <source>
        <strain evidence="9">DG_54_3</strain>
    </source>
</reference>
<feature type="transmembrane region" description="Helical" evidence="7">
    <location>
        <begin position="283"/>
        <end position="299"/>
    </location>
</feature>
<feature type="transmembrane region" description="Helical" evidence="7">
    <location>
        <begin position="108"/>
        <end position="125"/>
    </location>
</feature>
<keyword evidence="5 7" id="KW-1133">Transmembrane helix</keyword>
<feature type="transmembrane region" description="Helical" evidence="7">
    <location>
        <begin position="193"/>
        <end position="210"/>
    </location>
</feature>
<dbReference type="Gene3D" id="1.10.3730.20">
    <property type="match status" value="1"/>
</dbReference>
<evidence type="ECO:0000256" key="6">
    <source>
        <dbReference type="ARBA" id="ARBA00023136"/>
    </source>
</evidence>
<dbReference type="AlphaFoldDB" id="A0A0S7Y595"/>
<dbReference type="PANTHER" id="PTHR32322:SF18">
    <property type="entry name" value="S-ADENOSYLMETHIONINE_S-ADENOSYLHOMOCYSTEINE TRANSPORTER"/>
    <property type="match status" value="1"/>
</dbReference>
<dbReference type="GO" id="GO:0005886">
    <property type="term" value="C:plasma membrane"/>
    <property type="evidence" value="ECO:0007669"/>
    <property type="project" value="UniProtKB-SubCell"/>
</dbReference>
<keyword evidence="4 7" id="KW-0812">Transmembrane</keyword>
<evidence type="ECO:0000256" key="7">
    <source>
        <dbReference type="SAM" id="Phobius"/>
    </source>
</evidence>
<evidence type="ECO:0000256" key="3">
    <source>
        <dbReference type="ARBA" id="ARBA00022475"/>
    </source>
</evidence>